<organism evidence="1 2">
    <name type="scientific">Elysia chlorotica</name>
    <name type="common">Eastern emerald elysia</name>
    <name type="synonym">Sea slug</name>
    <dbReference type="NCBI Taxonomy" id="188477"/>
    <lineage>
        <taxon>Eukaryota</taxon>
        <taxon>Metazoa</taxon>
        <taxon>Spiralia</taxon>
        <taxon>Lophotrochozoa</taxon>
        <taxon>Mollusca</taxon>
        <taxon>Gastropoda</taxon>
        <taxon>Heterobranchia</taxon>
        <taxon>Euthyneura</taxon>
        <taxon>Panpulmonata</taxon>
        <taxon>Sacoglossa</taxon>
        <taxon>Placobranchoidea</taxon>
        <taxon>Plakobranchidae</taxon>
        <taxon>Elysia</taxon>
    </lineage>
</organism>
<comment type="caution">
    <text evidence="1">The sequence shown here is derived from an EMBL/GenBank/DDBJ whole genome shotgun (WGS) entry which is preliminary data.</text>
</comment>
<sequence length="101" mass="12083">MHPTQQKGVLFPFNQWITVSCELAQREYRLQKSPRHSYRILRKLTTKCDYTFKKVWSKTSSQRISCDGSVGVLTSEFTRKKHIKFRKKTLIFFKNYSQCID</sequence>
<name>A0A3S0Z801_ELYCH</name>
<keyword evidence="2" id="KW-1185">Reference proteome</keyword>
<protein>
    <submittedName>
        <fullName evidence="1">Uncharacterized protein</fullName>
    </submittedName>
</protein>
<evidence type="ECO:0000313" key="1">
    <source>
        <dbReference type="EMBL" id="RUS71455.1"/>
    </source>
</evidence>
<dbReference type="PROSITE" id="PS51257">
    <property type="entry name" value="PROKAR_LIPOPROTEIN"/>
    <property type="match status" value="1"/>
</dbReference>
<proteinExistence type="predicted"/>
<gene>
    <name evidence="1" type="ORF">EGW08_020786</name>
</gene>
<feature type="non-terminal residue" evidence="1">
    <location>
        <position position="101"/>
    </location>
</feature>
<accession>A0A3S0Z801</accession>
<evidence type="ECO:0000313" key="2">
    <source>
        <dbReference type="Proteomes" id="UP000271974"/>
    </source>
</evidence>
<dbReference type="Proteomes" id="UP000271974">
    <property type="component" value="Unassembled WGS sequence"/>
</dbReference>
<dbReference type="AlphaFoldDB" id="A0A3S0Z801"/>
<reference evidence="1 2" key="1">
    <citation type="submission" date="2019-01" db="EMBL/GenBank/DDBJ databases">
        <title>A draft genome assembly of the solar-powered sea slug Elysia chlorotica.</title>
        <authorList>
            <person name="Cai H."/>
            <person name="Li Q."/>
            <person name="Fang X."/>
            <person name="Li J."/>
            <person name="Curtis N.E."/>
            <person name="Altenburger A."/>
            <person name="Shibata T."/>
            <person name="Feng M."/>
            <person name="Maeda T."/>
            <person name="Schwartz J.A."/>
            <person name="Shigenobu S."/>
            <person name="Lundholm N."/>
            <person name="Nishiyama T."/>
            <person name="Yang H."/>
            <person name="Hasebe M."/>
            <person name="Li S."/>
            <person name="Pierce S.K."/>
            <person name="Wang J."/>
        </authorList>
    </citation>
    <scope>NUCLEOTIDE SEQUENCE [LARGE SCALE GENOMIC DNA]</scope>
    <source>
        <strain evidence="1">EC2010</strain>
        <tissue evidence="1">Whole organism of an adult</tissue>
    </source>
</reference>
<dbReference type="EMBL" id="RQTK01001208">
    <property type="protein sequence ID" value="RUS71455.1"/>
    <property type="molecule type" value="Genomic_DNA"/>
</dbReference>